<feature type="compositionally biased region" description="Polar residues" evidence="4">
    <location>
        <begin position="585"/>
        <end position="598"/>
    </location>
</feature>
<organism evidence="6 7">
    <name type="scientific">Elysia crispata</name>
    <name type="common">lettuce slug</name>
    <dbReference type="NCBI Taxonomy" id="231223"/>
    <lineage>
        <taxon>Eukaryota</taxon>
        <taxon>Metazoa</taxon>
        <taxon>Spiralia</taxon>
        <taxon>Lophotrochozoa</taxon>
        <taxon>Mollusca</taxon>
        <taxon>Gastropoda</taxon>
        <taxon>Heterobranchia</taxon>
        <taxon>Euthyneura</taxon>
        <taxon>Panpulmonata</taxon>
        <taxon>Sacoglossa</taxon>
        <taxon>Placobranchoidea</taxon>
        <taxon>Plakobranchidae</taxon>
        <taxon>Elysia</taxon>
    </lineage>
</organism>
<feature type="domain" description="PDZ" evidence="5">
    <location>
        <begin position="945"/>
        <end position="1015"/>
    </location>
</feature>
<keyword evidence="7" id="KW-1185">Reference proteome</keyword>
<dbReference type="InterPro" id="IPR051844">
    <property type="entry name" value="USH2_Complex_Protein"/>
</dbReference>
<evidence type="ECO:0000313" key="7">
    <source>
        <dbReference type="Proteomes" id="UP001283361"/>
    </source>
</evidence>
<reference evidence="6" key="1">
    <citation type="journal article" date="2023" name="G3 (Bethesda)">
        <title>A reference genome for the long-term kleptoplast-retaining sea slug Elysia crispata morphotype clarki.</title>
        <authorList>
            <person name="Eastman K.E."/>
            <person name="Pendleton A.L."/>
            <person name="Shaikh M.A."/>
            <person name="Suttiyut T."/>
            <person name="Ogas R."/>
            <person name="Tomko P."/>
            <person name="Gavelis G."/>
            <person name="Widhalm J.R."/>
            <person name="Wisecaver J.H."/>
        </authorList>
    </citation>
    <scope>NUCLEOTIDE SEQUENCE</scope>
    <source>
        <strain evidence="6">ECLA1</strain>
    </source>
</reference>
<evidence type="ECO:0000259" key="5">
    <source>
        <dbReference type="PROSITE" id="PS50106"/>
    </source>
</evidence>
<feature type="compositionally biased region" description="Polar residues" evidence="4">
    <location>
        <begin position="749"/>
        <end position="763"/>
    </location>
</feature>
<dbReference type="EMBL" id="JAWDGP010004725">
    <property type="protein sequence ID" value="KAK3762300.1"/>
    <property type="molecule type" value="Genomic_DNA"/>
</dbReference>
<dbReference type="Pfam" id="PF00595">
    <property type="entry name" value="PDZ"/>
    <property type="match status" value="3"/>
</dbReference>
<dbReference type="GO" id="GO:0005886">
    <property type="term" value="C:plasma membrane"/>
    <property type="evidence" value="ECO:0007669"/>
    <property type="project" value="TreeGrafter"/>
</dbReference>
<evidence type="ECO:0000256" key="2">
    <source>
        <dbReference type="ARBA" id="ARBA00022737"/>
    </source>
</evidence>
<accession>A0AAE1DA33</accession>
<feature type="region of interest" description="Disordered" evidence="4">
    <location>
        <begin position="623"/>
        <end position="678"/>
    </location>
</feature>
<dbReference type="Gene3D" id="1.20.1160.20">
    <property type="match status" value="2"/>
</dbReference>
<dbReference type="InterPro" id="IPR030237">
    <property type="entry name" value="Harmonin_N"/>
</dbReference>
<feature type="domain" description="PDZ" evidence="5">
    <location>
        <begin position="163"/>
        <end position="233"/>
    </location>
</feature>
<comment type="caution">
    <text evidence="6">The sequence shown here is derived from an EMBL/GenBank/DDBJ whole genome shotgun (WGS) entry which is preliminary data.</text>
</comment>
<sequence length="1035" mass="114888">MPRGSVQQFDELCDALLTRAERDELYNSLRQYQRSHNISLLVHSVKRFINSPDRAKLLRYIRAPLSQSEKTKFDKLMSGSTSSSQPGSVSGRSDRSFPAQRPDFLRRHPFRGALRYQNLQSYRFAPCLAEPKRSLQVTAVLRFCGMQGRITMPPNSATTMERLVTISGVRGGSMGFSVRGGSEFGLGIYVSHVTQGSPASLAGLQLGDQVISANGVDLQCVANSGAVKVLSSSALLNLVVKRLHKVPEWKVAKERVLWYDVSQRRVVSSAPVSEGYATPAQPSVLVERRLVLSVSQHSDFIGLNIRGGKEYGIGIYISRVDPSGLASSNGLRPGDQIVRVNDEDFLSITHSDAVDALRSSSHLIITFRSVGKYPVFKELYAEYTWSDTVSERYPASSVGSVRGDRSLTGKPTVAKKGGYRKHTQRTRARESSIDLVPFSAANITNLTSTRHDSLDDLDQVEELDDGLPVNGKAYRPNDKDIMFRRSYEDSWRDIDSINDTYARTEDVTNSWSVDKEDSLGHFEEDGDSDAREVDYTTFLEQTAIRDRLHSDKNKPESVASATVTSKYDPVIIETVIEEGVTSFSANPSLAESGKSTARSRAAMSKEEEKEIEGLYAKVSDVRRHRAGDNKVRTGSSSATSSISGSVSSMNSRPPSLPPPLRLSNGSEHDPGKDDIDGDDLHLITSQIQTLEARKSHLGSYEINRVATSPKSPLSPDSSEKSKTGTWSSLKKKLKGSLRIKGSGSKNRSRIPSNFETSNQSSPAGSIRQKGMFERNFGSQLSNTPHMERHNYLSGLLEDHARALLTEDECRAVMRHLQTYQESKLLDRLVEMLLEILDKPDKKLLLVDVRNVIAPSQLNRYDELIGHCNLQGYEEWLNRLTVDTIQTSAPESPKLSPVNNGHHVEEEYSREDFKDMPESLEVIIKEEDTQSLEMKLLIDRRDGEEMVYISKHKNFLGLELMGGRDDSEDSAIRIKDVHPGGAASDDSRLQPGVEIAQVDGRSVVGMSRQEAESTLRIAFSVKSPMNMGICIRHSRL</sequence>
<dbReference type="PANTHER" id="PTHR23116:SF29">
    <property type="entry name" value="PDZ DOMAIN-CONTAINING PROTEIN 7"/>
    <property type="match status" value="1"/>
</dbReference>
<feature type="compositionally biased region" description="Basic and acidic residues" evidence="4">
    <location>
        <begin position="666"/>
        <end position="678"/>
    </location>
</feature>
<feature type="compositionally biased region" description="Basic residues" evidence="4">
    <location>
        <begin position="417"/>
        <end position="426"/>
    </location>
</feature>
<evidence type="ECO:0000256" key="4">
    <source>
        <dbReference type="SAM" id="MobiDB-lite"/>
    </source>
</evidence>
<dbReference type="InterPro" id="IPR036034">
    <property type="entry name" value="PDZ_sf"/>
</dbReference>
<feature type="region of interest" description="Disordered" evidence="4">
    <location>
        <begin position="585"/>
        <end position="610"/>
    </location>
</feature>
<dbReference type="PANTHER" id="PTHR23116">
    <property type="entry name" value="PDZ DOMAIN CONTAINING WHIRLIN AND HARMONIN-RELATED"/>
    <property type="match status" value="1"/>
</dbReference>
<evidence type="ECO:0000256" key="3">
    <source>
        <dbReference type="ARBA" id="ARBA00023273"/>
    </source>
</evidence>
<dbReference type="Proteomes" id="UP001283361">
    <property type="component" value="Unassembled WGS sequence"/>
</dbReference>
<feature type="compositionally biased region" description="Low complexity" evidence="4">
    <location>
        <begin position="635"/>
        <end position="653"/>
    </location>
</feature>
<dbReference type="SUPFAM" id="SSF50156">
    <property type="entry name" value="PDZ domain-like"/>
    <property type="match status" value="3"/>
</dbReference>
<protein>
    <recommendedName>
        <fullName evidence="5">PDZ domain-containing protein</fullName>
    </recommendedName>
</protein>
<dbReference type="Pfam" id="PF21219">
    <property type="entry name" value="USH1C_N"/>
    <property type="match status" value="1"/>
</dbReference>
<feature type="region of interest" description="Disordered" evidence="4">
    <location>
        <begin position="705"/>
        <end position="767"/>
    </location>
</feature>
<keyword evidence="2" id="KW-0677">Repeat</keyword>
<evidence type="ECO:0000256" key="1">
    <source>
        <dbReference type="ARBA" id="ARBA00004316"/>
    </source>
</evidence>
<feature type="compositionally biased region" description="Low complexity" evidence="4">
    <location>
        <begin position="78"/>
        <end position="91"/>
    </location>
</feature>
<feature type="region of interest" description="Disordered" evidence="4">
    <location>
        <begin position="396"/>
        <end position="426"/>
    </location>
</feature>
<dbReference type="InterPro" id="IPR001478">
    <property type="entry name" value="PDZ"/>
</dbReference>
<dbReference type="PROSITE" id="PS50106">
    <property type="entry name" value="PDZ"/>
    <property type="match status" value="3"/>
</dbReference>
<dbReference type="GO" id="GO:0042995">
    <property type="term" value="C:cell projection"/>
    <property type="evidence" value="ECO:0007669"/>
    <property type="project" value="UniProtKB-SubCell"/>
</dbReference>
<keyword evidence="3" id="KW-0966">Cell projection</keyword>
<dbReference type="AlphaFoldDB" id="A0AAE1DA33"/>
<dbReference type="SMART" id="SM00228">
    <property type="entry name" value="PDZ"/>
    <property type="match status" value="3"/>
</dbReference>
<comment type="subcellular location">
    <subcellularLocation>
        <location evidence="1">Cell projection</location>
    </subcellularLocation>
</comment>
<dbReference type="FunFam" id="2.30.42.10:FF:000087">
    <property type="entry name" value="Whirlin a"/>
    <property type="match status" value="1"/>
</dbReference>
<dbReference type="Gene3D" id="2.30.42.10">
    <property type="match status" value="3"/>
</dbReference>
<evidence type="ECO:0000313" key="6">
    <source>
        <dbReference type="EMBL" id="KAK3762300.1"/>
    </source>
</evidence>
<feature type="compositionally biased region" description="Polar residues" evidence="4">
    <location>
        <begin position="705"/>
        <end position="716"/>
    </location>
</feature>
<feature type="region of interest" description="Disordered" evidence="4">
    <location>
        <begin position="72"/>
        <end position="101"/>
    </location>
</feature>
<feature type="domain" description="PDZ" evidence="5">
    <location>
        <begin position="289"/>
        <end position="360"/>
    </location>
</feature>
<proteinExistence type="predicted"/>
<name>A0AAE1DA33_9GAST</name>
<gene>
    <name evidence="6" type="ORF">RRG08_006045</name>
</gene>